<keyword evidence="1" id="KW-0812">Transmembrane</keyword>
<evidence type="ECO:0000256" key="1">
    <source>
        <dbReference type="SAM" id="Phobius"/>
    </source>
</evidence>
<dbReference type="AlphaFoldDB" id="A0A2H0X733"/>
<dbReference type="Pfam" id="PF00534">
    <property type="entry name" value="Glycos_transf_1"/>
    <property type="match status" value="1"/>
</dbReference>
<dbReference type="InterPro" id="IPR001296">
    <property type="entry name" value="Glyco_trans_1"/>
</dbReference>
<protein>
    <recommendedName>
        <fullName evidence="6">Glycosyltransferase subfamily 4-like N-terminal domain-containing protein</fullName>
    </recommendedName>
</protein>
<dbReference type="InterPro" id="IPR028098">
    <property type="entry name" value="Glyco_trans_4-like_N"/>
</dbReference>
<feature type="domain" description="Glycosyl transferase family 1" evidence="2">
    <location>
        <begin position="201"/>
        <end position="341"/>
    </location>
</feature>
<keyword evidence="1" id="KW-0472">Membrane</keyword>
<feature type="transmembrane region" description="Helical" evidence="1">
    <location>
        <begin position="70"/>
        <end position="88"/>
    </location>
</feature>
<name>A0A2H0X733_UNCKA</name>
<dbReference type="SUPFAM" id="SSF53756">
    <property type="entry name" value="UDP-Glycosyltransferase/glycogen phosphorylase"/>
    <property type="match status" value="1"/>
</dbReference>
<evidence type="ECO:0000313" key="5">
    <source>
        <dbReference type="Proteomes" id="UP000231414"/>
    </source>
</evidence>
<reference evidence="5" key="1">
    <citation type="submission" date="2017-09" db="EMBL/GenBank/DDBJ databases">
        <title>Depth-based differentiation of microbial function through sediment-hosted aquifers and enrichment of novel symbionts in the deep terrestrial subsurface.</title>
        <authorList>
            <person name="Probst A.J."/>
            <person name="Ladd B."/>
            <person name="Jarett J.K."/>
            <person name="Geller-Mcgrath D.E."/>
            <person name="Sieber C.M.K."/>
            <person name="Emerson J.B."/>
            <person name="Anantharaman K."/>
            <person name="Thomas B.C."/>
            <person name="Malmstrom R."/>
            <person name="Stieglmeier M."/>
            <person name="Klingl A."/>
            <person name="Woyke T."/>
            <person name="Ryan C.M."/>
            <person name="Banfield J.F."/>
        </authorList>
    </citation>
    <scope>NUCLEOTIDE SEQUENCE [LARGE SCALE GENOMIC DNA]</scope>
</reference>
<dbReference type="Proteomes" id="UP000231414">
    <property type="component" value="Unassembled WGS sequence"/>
</dbReference>
<gene>
    <name evidence="4" type="ORF">COT52_02210</name>
</gene>
<proteinExistence type="predicted"/>
<dbReference type="InterPro" id="IPR050194">
    <property type="entry name" value="Glycosyltransferase_grp1"/>
</dbReference>
<keyword evidence="1" id="KW-1133">Transmembrane helix</keyword>
<organism evidence="4 5">
    <name type="scientific">candidate division WWE3 bacterium CG08_land_8_20_14_0_20_43_13</name>
    <dbReference type="NCBI Taxonomy" id="1975087"/>
    <lineage>
        <taxon>Bacteria</taxon>
        <taxon>Katanobacteria</taxon>
    </lineage>
</organism>
<dbReference type="Pfam" id="PF13439">
    <property type="entry name" value="Glyco_transf_4"/>
    <property type="match status" value="1"/>
</dbReference>
<evidence type="ECO:0000259" key="2">
    <source>
        <dbReference type="Pfam" id="PF00534"/>
    </source>
</evidence>
<dbReference type="Gene3D" id="3.40.50.2000">
    <property type="entry name" value="Glycogen Phosphorylase B"/>
    <property type="match status" value="2"/>
</dbReference>
<dbReference type="EMBL" id="PEYW01000031">
    <property type="protein sequence ID" value="PIS20736.1"/>
    <property type="molecule type" value="Genomic_DNA"/>
</dbReference>
<dbReference type="PANTHER" id="PTHR45947:SF3">
    <property type="entry name" value="SULFOQUINOVOSYL TRANSFERASE SQD2"/>
    <property type="match status" value="1"/>
</dbReference>
<dbReference type="GO" id="GO:0016757">
    <property type="term" value="F:glycosyltransferase activity"/>
    <property type="evidence" value="ECO:0007669"/>
    <property type="project" value="InterPro"/>
</dbReference>
<evidence type="ECO:0008006" key="6">
    <source>
        <dbReference type="Google" id="ProtNLM"/>
    </source>
</evidence>
<dbReference type="PANTHER" id="PTHR45947">
    <property type="entry name" value="SULFOQUINOVOSYL TRANSFERASE SQD2"/>
    <property type="match status" value="1"/>
</dbReference>
<sequence length="382" mass="44355">MKILIIQPWISYRGSEKISVDLACRLSRKGHQAVVAAVFVDYCRLPPRGNEVTYLAAPWWLAHWLKQSRLAWFVLGIPVLFCLVLFHARSFEFLNPHNLPSHWVAWAVGKCCRIPVVWTCHNLPQKPAFGKLGSFVWDTVVGTLDRAFIPRFDLILTFSRKTAAQLVYFGARVVKVHSPAVDWSFYQDISSNFGSLDLPQKKGLTLAVIANLHPVKNHRLVFKSLRILLDQGWELSLWLIGDGSYRQRLIYDCLRLGLAKNVYFFGYREAEEIKRIIKEVDLHICPSFVSEGCSLTPLECLCQNIPSIVIKNSGVDEYWRHWFPRLIAYPTVNDLSRKIVWAARHYQQIKSRSAECSIELKKRFDWDVYTDWFVRELTRFNI</sequence>
<dbReference type="CDD" id="cd03801">
    <property type="entry name" value="GT4_PimA-like"/>
    <property type="match status" value="1"/>
</dbReference>
<evidence type="ECO:0000313" key="4">
    <source>
        <dbReference type="EMBL" id="PIS20736.1"/>
    </source>
</evidence>
<accession>A0A2H0X733</accession>
<comment type="caution">
    <text evidence="4">The sequence shown here is derived from an EMBL/GenBank/DDBJ whole genome shotgun (WGS) entry which is preliminary data.</text>
</comment>
<feature type="domain" description="Glycosyltransferase subfamily 4-like N-terminal" evidence="3">
    <location>
        <begin position="13"/>
        <end position="182"/>
    </location>
</feature>
<evidence type="ECO:0000259" key="3">
    <source>
        <dbReference type="Pfam" id="PF13439"/>
    </source>
</evidence>